<reference evidence="2" key="1">
    <citation type="journal article" date="2014" name="Nat. Commun.">
        <title>The emerging biofuel crop Camelina sativa retains a highly undifferentiated hexaploid genome structure.</title>
        <authorList>
            <person name="Kagale S."/>
            <person name="Koh C."/>
            <person name="Nixon J."/>
            <person name="Bollina V."/>
            <person name="Clarke W.E."/>
            <person name="Tuteja R."/>
            <person name="Spillane C."/>
            <person name="Robinson S.J."/>
            <person name="Links M.G."/>
            <person name="Clarke C."/>
            <person name="Higgins E.E."/>
            <person name="Huebert T."/>
            <person name="Sharpe A.G."/>
            <person name="Parkin I.A."/>
        </authorList>
    </citation>
    <scope>NUCLEOTIDE SEQUENCE [LARGE SCALE GENOMIC DNA]</scope>
    <source>
        <strain evidence="2">cv. DH55</strain>
    </source>
</reference>
<dbReference type="GeneID" id="104778877"/>
<dbReference type="NCBIfam" id="TIGR01640">
    <property type="entry name" value="F_box_assoc_1"/>
    <property type="match status" value="1"/>
</dbReference>
<dbReference type="Pfam" id="PF07734">
    <property type="entry name" value="FBA_1"/>
    <property type="match status" value="1"/>
</dbReference>
<dbReference type="Proteomes" id="UP000694864">
    <property type="component" value="Chromosome 3"/>
</dbReference>
<feature type="domain" description="F-box" evidence="1">
    <location>
        <begin position="1"/>
        <end position="51"/>
    </location>
</feature>
<dbReference type="InterPro" id="IPR006527">
    <property type="entry name" value="F-box-assoc_dom_typ1"/>
</dbReference>
<accession>A0ABM1R969</accession>
<dbReference type="PROSITE" id="PS50181">
    <property type="entry name" value="FBOX"/>
    <property type="match status" value="1"/>
</dbReference>
<evidence type="ECO:0000259" key="1">
    <source>
        <dbReference type="PROSITE" id="PS50181"/>
    </source>
</evidence>
<gene>
    <name evidence="3" type="primary">LOC104778877</name>
</gene>
<dbReference type="InterPro" id="IPR017451">
    <property type="entry name" value="F-box-assoc_interact_dom"/>
</dbReference>
<evidence type="ECO:0000313" key="2">
    <source>
        <dbReference type="Proteomes" id="UP000694864"/>
    </source>
</evidence>
<protein>
    <submittedName>
        <fullName evidence="3">F-box protein At4g17200</fullName>
    </submittedName>
</protein>
<reference evidence="3" key="2">
    <citation type="submission" date="2025-08" db="UniProtKB">
        <authorList>
            <consortium name="RefSeq"/>
        </authorList>
    </citation>
    <scope>IDENTIFICATION</scope>
    <source>
        <tissue evidence="3">Leaf</tissue>
    </source>
</reference>
<dbReference type="InterPro" id="IPR001810">
    <property type="entry name" value="F-box_dom"/>
</dbReference>
<dbReference type="InterPro" id="IPR036047">
    <property type="entry name" value="F-box-like_dom_sf"/>
</dbReference>
<proteinExistence type="predicted"/>
<dbReference type="RefSeq" id="XP_019095557.1">
    <property type="nucleotide sequence ID" value="XM_019240012.1"/>
</dbReference>
<dbReference type="Pfam" id="PF00646">
    <property type="entry name" value="F-box"/>
    <property type="match status" value="1"/>
</dbReference>
<dbReference type="SUPFAM" id="SSF81383">
    <property type="entry name" value="F-box domain"/>
    <property type="match status" value="1"/>
</dbReference>
<dbReference type="Gene3D" id="1.20.1280.50">
    <property type="match status" value="1"/>
</dbReference>
<keyword evidence="2" id="KW-1185">Reference proteome</keyword>
<name>A0ABM1R969_CAMSA</name>
<organism evidence="2 3">
    <name type="scientific">Camelina sativa</name>
    <name type="common">False flax</name>
    <name type="synonym">Myagrum sativum</name>
    <dbReference type="NCBI Taxonomy" id="90675"/>
    <lineage>
        <taxon>Eukaryota</taxon>
        <taxon>Viridiplantae</taxon>
        <taxon>Streptophyta</taxon>
        <taxon>Embryophyta</taxon>
        <taxon>Tracheophyta</taxon>
        <taxon>Spermatophyta</taxon>
        <taxon>Magnoliopsida</taxon>
        <taxon>eudicotyledons</taxon>
        <taxon>Gunneridae</taxon>
        <taxon>Pentapetalae</taxon>
        <taxon>rosids</taxon>
        <taxon>malvids</taxon>
        <taxon>Brassicales</taxon>
        <taxon>Brassicaceae</taxon>
        <taxon>Camelineae</taxon>
        <taxon>Camelina</taxon>
    </lineage>
</organism>
<sequence>MTRICDLPPELVGKIFTKIPITSLGSVRSTCKLWKALPKEWVLGEAATRQQCVGFMKNESKVCSLRFDVQGIRKGEDELVDRVSVKQVLKVTPDWEILIYQGCVSAKGNTYFHATERDGLKIEGILFCFDFTRESFGPRLPFPCDEDEVPCCYDEVTVTLSCVREEQLAVLYRMNYREKLEIWVTIMIEPNALSWSKFLIVDLSQHITRDARFNEGVGAFFIDEGVGAFFIDVEENVAVFFVLRGFIPTKTAEYPTAFISGRDGYLKTVSFRGTPSIEEPGKRIFYPPLEYSSSYLPSLVQIQPTTRKTKKKDD</sequence>
<evidence type="ECO:0000313" key="3">
    <source>
        <dbReference type="RefSeq" id="XP_019095557.1"/>
    </source>
</evidence>